<reference evidence="7 8" key="1">
    <citation type="submission" date="2021-03" db="EMBL/GenBank/DDBJ databases">
        <title>Genomic Encyclopedia of Type Strains, Phase III (KMG-III): the genomes of soil and plant-associated and newly described type strains.</title>
        <authorList>
            <person name="Whitman W."/>
        </authorList>
    </citation>
    <scope>NUCLEOTIDE SEQUENCE [LARGE SCALE GENOMIC DNA]</scope>
    <source>
        <strain evidence="7 8">IMMIB AFH-6</strain>
    </source>
</reference>
<dbReference type="InterPro" id="IPR005119">
    <property type="entry name" value="LysR_subst-bd"/>
</dbReference>
<evidence type="ECO:0000256" key="3">
    <source>
        <dbReference type="ARBA" id="ARBA00023125"/>
    </source>
</evidence>
<keyword evidence="8" id="KW-1185">Reference proteome</keyword>
<dbReference type="PRINTS" id="PR00039">
    <property type="entry name" value="HTHLYSR"/>
</dbReference>
<keyword evidence="3" id="KW-0238">DNA-binding</keyword>
<protein>
    <submittedName>
        <fullName evidence="7">LysR family nitrogen assimilation transcriptional regulator</fullName>
    </submittedName>
</protein>
<feature type="domain" description="HTH lysR-type" evidence="6">
    <location>
        <begin position="1"/>
        <end position="58"/>
    </location>
</feature>
<evidence type="ECO:0000256" key="2">
    <source>
        <dbReference type="ARBA" id="ARBA00023015"/>
    </source>
</evidence>
<dbReference type="Pfam" id="PF00126">
    <property type="entry name" value="HTH_1"/>
    <property type="match status" value="1"/>
</dbReference>
<organism evidence="7 8">
    <name type="scientific">Azospirillum rugosum</name>
    <dbReference type="NCBI Taxonomy" id="416170"/>
    <lineage>
        <taxon>Bacteria</taxon>
        <taxon>Pseudomonadati</taxon>
        <taxon>Pseudomonadota</taxon>
        <taxon>Alphaproteobacteria</taxon>
        <taxon>Rhodospirillales</taxon>
        <taxon>Azospirillaceae</taxon>
        <taxon>Azospirillum</taxon>
    </lineage>
</organism>
<keyword evidence="4" id="KW-0010">Activator</keyword>
<dbReference type="PROSITE" id="PS50931">
    <property type="entry name" value="HTH_LYSR"/>
    <property type="match status" value="1"/>
</dbReference>
<evidence type="ECO:0000256" key="1">
    <source>
        <dbReference type="ARBA" id="ARBA00009437"/>
    </source>
</evidence>
<dbReference type="EMBL" id="JAGINP010000026">
    <property type="protein sequence ID" value="MBP2295987.1"/>
    <property type="molecule type" value="Genomic_DNA"/>
</dbReference>
<dbReference type="PANTHER" id="PTHR30293">
    <property type="entry name" value="TRANSCRIPTIONAL REGULATORY PROTEIN NAC-RELATED"/>
    <property type="match status" value="1"/>
</dbReference>
<dbReference type="Pfam" id="PF03466">
    <property type="entry name" value="LysR_substrate"/>
    <property type="match status" value="1"/>
</dbReference>
<keyword evidence="2" id="KW-0805">Transcription regulation</keyword>
<dbReference type="Gene3D" id="1.10.10.10">
    <property type="entry name" value="Winged helix-like DNA-binding domain superfamily/Winged helix DNA-binding domain"/>
    <property type="match status" value="1"/>
</dbReference>
<comment type="caution">
    <text evidence="7">The sequence shown here is derived from an EMBL/GenBank/DDBJ whole genome shotgun (WGS) entry which is preliminary data.</text>
</comment>
<evidence type="ECO:0000256" key="4">
    <source>
        <dbReference type="ARBA" id="ARBA00023159"/>
    </source>
</evidence>
<dbReference type="SUPFAM" id="SSF53850">
    <property type="entry name" value="Periplasmic binding protein-like II"/>
    <property type="match status" value="1"/>
</dbReference>
<keyword evidence="5" id="KW-0804">Transcription</keyword>
<evidence type="ECO:0000256" key="5">
    <source>
        <dbReference type="ARBA" id="ARBA00023163"/>
    </source>
</evidence>
<dbReference type="Proteomes" id="UP000781958">
    <property type="component" value="Unassembled WGS sequence"/>
</dbReference>
<sequence>MDFRQLGNFLHVAELQSLSRAASVLRVAQPALSRQIKSLEEELGVQLLQRHGWGVTPTPAGRVLMEHARRVLKEVGAARDAVQAYQMEPSGTVTFGTPTSLGSVMLPGLAARFRRTAPKVRLHLVEGFSASIHEWVLSGRLDLAVLYETKTMGSLATTPLLEEFMVLLGPAGRFGRGDELDLAEVAGLDLILPARPHRLRLLVDQAFAERDLSCEPVLEVDALPALIELVRMGEGCTLLPFSCVSALVEEGRLSAAAVVPAIRRSLVLARPPDRIPTPASEALERAVLAFIQAQAATLRWTVPKAVQNTVLTSPDTEEAGSTAA</sequence>
<comment type="similarity">
    <text evidence="1">Belongs to the LysR transcriptional regulatory family.</text>
</comment>
<dbReference type="SUPFAM" id="SSF46785">
    <property type="entry name" value="Winged helix' DNA-binding domain"/>
    <property type="match status" value="1"/>
</dbReference>
<dbReference type="InterPro" id="IPR036388">
    <property type="entry name" value="WH-like_DNA-bd_sf"/>
</dbReference>
<accession>A0ABS4SVK7</accession>
<dbReference type="Gene3D" id="3.40.190.290">
    <property type="match status" value="1"/>
</dbReference>
<evidence type="ECO:0000313" key="7">
    <source>
        <dbReference type="EMBL" id="MBP2295987.1"/>
    </source>
</evidence>
<dbReference type="PANTHER" id="PTHR30293:SF0">
    <property type="entry name" value="NITROGEN ASSIMILATION REGULATORY PROTEIN NAC"/>
    <property type="match status" value="1"/>
</dbReference>
<dbReference type="InterPro" id="IPR036390">
    <property type="entry name" value="WH_DNA-bd_sf"/>
</dbReference>
<name>A0ABS4SVK7_9PROT</name>
<dbReference type="InterPro" id="IPR000847">
    <property type="entry name" value="LysR_HTH_N"/>
</dbReference>
<evidence type="ECO:0000259" key="6">
    <source>
        <dbReference type="PROSITE" id="PS50931"/>
    </source>
</evidence>
<proteinExistence type="inferred from homology"/>
<dbReference type="RefSeq" id="WP_209770670.1">
    <property type="nucleotide sequence ID" value="NZ_JAGINP010000026.1"/>
</dbReference>
<evidence type="ECO:0000313" key="8">
    <source>
        <dbReference type="Proteomes" id="UP000781958"/>
    </source>
</evidence>
<gene>
    <name evidence="7" type="ORF">J2851_005802</name>
</gene>